<dbReference type="Pfam" id="PF05152">
    <property type="entry name" value="DUF705"/>
    <property type="match status" value="1"/>
</dbReference>
<dbReference type="InterPro" id="IPR023214">
    <property type="entry name" value="HAD_sf"/>
</dbReference>
<dbReference type="OrthoDB" id="10202at10239"/>
<protein>
    <submittedName>
        <fullName evidence="1">Uncharacterized protein</fullName>
    </submittedName>
</protein>
<dbReference type="KEGG" id="vg:4960878"/>
<evidence type="ECO:0000313" key="2">
    <source>
        <dbReference type="Proteomes" id="UP000203733"/>
    </source>
</evidence>
<dbReference type="GeneID" id="4960878"/>
<dbReference type="SUPFAM" id="SSF56784">
    <property type="entry name" value="HAD-like"/>
    <property type="match status" value="1"/>
</dbReference>
<dbReference type="EMBL" id="EF203088">
    <property type="protein sequence ID" value="ABO45334.1"/>
    <property type="molecule type" value="Genomic_DNA"/>
</dbReference>
<dbReference type="Gene3D" id="3.40.50.1000">
    <property type="entry name" value="HAD superfamily/HAD-like"/>
    <property type="match status" value="1"/>
</dbReference>
<accession>A4L1W4</accession>
<dbReference type="InterPro" id="IPR036412">
    <property type="entry name" value="HAD-like_sf"/>
</dbReference>
<keyword evidence="2" id="KW-1185">Reference proteome</keyword>
<reference evidence="1 2" key="1">
    <citation type="journal article" date="2007" name="J. Virol.">
        <title>The genome of Gryllus bimaculatus nudivirus indicates an ancient diversification of baculovirus-related nonoccluded nudiviruses of insects.</title>
        <authorList>
            <person name="Wang Y."/>
            <person name="Kleespies R.G."/>
            <person name="Huger A.M."/>
            <person name="Jehle J.A."/>
        </authorList>
    </citation>
    <scope>NUCLEOTIDE SEQUENCE [LARGE SCALE GENOMIC DNA]</scope>
</reference>
<proteinExistence type="predicted"/>
<dbReference type="RefSeq" id="YP_001111268.1">
    <property type="nucleotide sequence ID" value="NC_009240.1"/>
</dbReference>
<sequence length="288" mass="33649">MSIPKIVLHTDFISIFNSINFVSSFPIISTDDLKKNYNKCVYVSDGISHPNFCQRSNAILLPSEYDRNRFGDGEQPQDTSYVLTKNTKFYNIKDTVPRYVIWPKYKILTVNCTILHRIENELEFLNALKKAETWCRNISEETSLTVNDDDDLKSVIVYDLDETLFTSRDELIPGSLKNLQISRNLFDIVILWSHGSSEHVERLLDILNKELKNFKFDLILKNENGHSPKNLLSLYRYFPNVRFHPQKCYLIDDSLENYTPEYSNVIVPVNLKSTNDIFPTLVYLMKER</sequence>
<name>A4L1W4_9VIRU</name>
<organism evidence="1 2">
    <name type="scientific">Gryllus bimaculatus nudivirus</name>
    <dbReference type="NCBI Taxonomy" id="432587"/>
    <lineage>
        <taxon>Viruses</taxon>
        <taxon>Viruses incertae sedis</taxon>
        <taxon>Naldaviricetes</taxon>
        <taxon>Lefavirales</taxon>
        <taxon>Nudiviridae</taxon>
        <taxon>Alphanudivirus</taxon>
        <taxon>Alphanudivirus grybimaculati</taxon>
    </lineage>
</organism>
<evidence type="ECO:0000313" key="1">
    <source>
        <dbReference type="EMBL" id="ABO45334.1"/>
    </source>
</evidence>
<dbReference type="InterPro" id="IPR007827">
    <property type="entry name" value="DUF705"/>
</dbReference>
<dbReference type="Proteomes" id="UP000203733">
    <property type="component" value="Segment"/>
</dbReference>